<proteinExistence type="predicted"/>
<evidence type="ECO:0000313" key="2">
    <source>
        <dbReference type="WBParaSite" id="nRc.2.0.1.t07807-RA"/>
    </source>
</evidence>
<protein>
    <submittedName>
        <fullName evidence="2">Uncharacterized protein</fullName>
    </submittedName>
</protein>
<name>A0A915I0Z3_ROMCU</name>
<reference evidence="2" key="1">
    <citation type="submission" date="2022-11" db="UniProtKB">
        <authorList>
            <consortium name="WormBaseParasite"/>
        </authorList>
    </citation>
    <scope>IDENTIFICATION</scope>
</reference>
<accession>A0A915I0Z3</accession>
<sequence length="278" mass="31196">MEMDNLADQSSMVKLCKPWSIVDYGGKGQHEAAPNRIINWQQWFQKQCGHGGCFLQIKNEDNLCLAQAVVTAKAIADNDARTKTMKQGDMDRKTLQQKLAKKLMADAGLGDFKGQCGIEEAKKIQKFLVPNYQMKIFSKDHFNALIYQVDEAAHILHLYFHDSYFDVIIKMPAFMGRSNFCEKCNIGYCHKDDHKLLEVLTMPWAGNPPSCLAFPTSWACPSMPLSCLAFPTSWACPNMPLSCLAFLTSWACLSMPILSDLQRYNIVICYSIAGQGTG</sequence>
<dbReference type="AlphaFoldDB" id="A0A915I0Z3"/>
<dbReference type="WBParaSite" id="nRc.2.0.1.t07807-RA">
    <property type="protein sequence ID" value="nRc.2.0.1.t07807-RA"/>
    <property type="gene ID" value="nRc.2.0.1.g07807"/>
</dbReference>
<dbReference type="Proteomes" id="UP000887565">
    <property type="component" value="Unplaced"/>
</dbReference>
<evidence type="ECO:0000313" key="1">
    <source>
        <dbReference type="Proteomes" id="UP000887565"/>
    </source>
</evidence>
<keyword evidence="1" id="KW-1185">Reference proteome</keyword>
<organism evidence="1 2">
    <name type="scientific">Romanomermis culicivorax</name>
    <name type="common">Nematode worm</name>
    <dbReference type="NCBI Taxonomy" id="13658"/>
    <lineage>
        <taxon>Eukaryota</taxon>
        <taxon>Metazoa</taxon>
        <taxon>Ecdysozoa</taxon>
        <taxon>Nematoda</taxon>
        <taxon>Enoplea</taxon>
        <taxon>Dorylaimia</taxon>
        <taxon>Mermithida</taxon>
        <taxon>Mermithoidea</taxon>
        <taxon>Mermithidae</taxon>
        <taxon>Romanomermis</taxon>
    </lineage>
</organism>